<comment type="caution">
    <text evidence="4">The sequence shown here is derived from an EMBL/GenBank/DDBJ whole genome shotgun (WGS) entry which is preliminary data.</text>
</comment>
<dbReference type="RefSeq" id="WP_304699550.1">
    <property type="nucleotide sequence ID" value="NZ_JAOTJD010000018.1"/>
</dbReference>
<sequence>MADDATAHADILNQTAQGQLKSIIERIERLEQEKSEIAEQIKEVFAEAKGNGFDVKILRKVIRIRKQDAAKRQEEDAILDLYLSALGVI</sequence>
<evidence type="ECO:0000313" key="4">
    <source>
        <dbReference type="EMBL" id="MFD3264477.1"/>
    </source>
</evidence>
<reference evidence="4 5" key="1">
    <citation type="submission" date="2022-09" db="EMBL/GenBank/DDBJ databases">
        <title>New species of Phenylobacterium.</title>
        <authorList>
            <person name="Mieszkin S."/>
        </authorList>
    </citation>
    <scope>NUCLEOTIDE SEQUENCE [LARGE SCALE GENOMIC DNA]</scope>
    <source>
        <strain evidence="4 5">HK31-G</strain>
    </source>
</reference>
<dbReference type="Pfam" id="PF10073">
    <property type="entry name" value="GapR_DNA-bd"/>
    <property type="match status" value="1"/>
</dbReference>
<keyword evidence="2" id="KW-0175">Coiled coil</keyword>
<dbReference type="HAMAP" id="MF_00797">
    <property type="entry name" value="UPF0335"/>
    <property type="match status" value="1"/>
</dbReference>
<dbReference type="EMBL" id="JAOTJD010000018">
    <property type="protein sequence ID" value="MFD3264477.1"/>
    <property type="molecule type" value="Genomic_DNA"/>
</dbReference>
<proteinExistence type="inferred from homology"/>
<feature type="coiled-coil region" evidence="2">
    <location>
        <begin position="13"/>
        <end position="47"/>
    </location>
</feature>
<gene>
    <name evidence="4" type="ORF">OCL97_10970</name>
</gene>
<evidence type="ECO:0000256" key="2">
    <source>
        <dbReference type="SAM" id="Coils"/>
    </source>
</evidence>
<protein>
    <recommendedName>
        <fullName evidence="1">UPF0335 protein OCL97_10970</fullName>
    </recommendedName>
</protein>
<feature type="domain" description="GapR-like DNA-binding" evidence="3">
    <location>
        <begin position="16"/>
        <end position="87"/>
    </location>
</feature>
<dbReference type="InterPro" id="IPR046367">
    <property type="entry name" value="GapR-like_DNA-bd"/>
</dbReference>
<accession>A0ABW6CW96</accession>
<organism evidence="4 5">
    <name type="scientific">Phenylobacterium ferrooxidans</name>
    <dbReference type="NCBI Taxonomy" id="2982689"/>
    <lineage>
        <taxon>Bacteria</taxon>
        <taxon>Pseudomonadati</taxon>
        <taxon>Pseudomonadota</taxon>
        <taxon>Alphaproteobacteria</taxon>
        <taxon>Caulobacterales</taxon>
        <taxon>Caulobacteraceae</taxon>
        <taxon>Phenylobacterium</taxon>
    </lineage>
</organism>
<dbReference type="Proteomes" id="UP001598130">
    <property type="component" value="Unassembled WGS sequence"/>
</dbReference>
<evidence type="ECO:0000259" key="3">
    <source>
        <dbReference type="Pfam" id="PF10073"/>
    </source>
</evidence>
<evidence type="ECO:0000313" key="5">
    <source>
        <dbReference type="Proteomes" id="UP001598130"/>
    </source>
</evidence>
<dbReference type="InterPro" id="IPR018753">
    <property type="entry name" value="GapR-like"/>
</dbReference>
<comment type="similarity">
    <text evidence="1">Belongs to the UPF0335 family.</text>
</comment>
<dbReference type="NCBIfam" id="NF010247">
    <property type="entry name" value="PRK13694.1"/>
    <property type="match status" value="1"/>
</dbReference>
<name>A0ABW6CW96_9CAUL</name>
<evidence type="ECO:0000256" key="1">
    <source>
        <dbReference type="HAMAP-Rule" id="MF_00797"/>
    </source>
</evidence>
<keyword evidence="5" id="KW-1185">Reference proteome</keyword>